<evidence type="ECO:0000313" key="4">
    <source>
        <dbReference type="Proteomes" id="UP000770015"/>
    </source>
</evidence>
<organism evidence="3 4">
    <name type="scientific">Plectosphaerella plurivora</name>
    <dbReference type="NCBI Taxonomy" id="936078"/>
    <lineage>
        <taxon>Eukaryota</taxon>
        <taxon>Fungi</taxon>
        <taxon>Dikarya</taxon>
        <taxon>Ascomycota</taxon>
        <taxon>Pezizomycotina</taxon>
        <taxon>Sordariomycetes</taxon>
        <taxon>Hypocreomycetidae</taxon>
        <taxon>Glomerellales</taxon>
        <taxon>Plectosphaerellaceae</taxon>
        <taxon>Plectosphaerella</taxon>
    </lineage>
</organism>
<keyword evidence="1" id="KW-0812">Transmembrane</keyword>
<feature type="domain" description="Methyltransferase" evidence="2">
    <location>
        <begin position="98"/>
        <end position="272"/>
    </location>
</feature>
<dbReference type="InterPro" id="IPR029063">
    <property type="entry name" value="SAM-dependent_MTases_sf"/>
</dbReference>
<dbReference type="Gene3D" id="3.40.50.150">
    <property type="entry name" value="Vaccinia Virus protein VP39"/>
    <property type="match status" value="1"/>
</dbReference>
<name>A0A9P9A5U7_9PEZI</name>
<evidence type="ECO:0000313" key="3">
    <source>
        <dbReference type="EMBL" id="KAH6677915.1"/>
    </source>
</evidence>
<dbReference type="InterPro" id="IPR025714">
    <property type="entry name" value="Methyltranfer_dom"/>
</dbReference>
<dbReference type="Pfam" id="PF13383">
    <property type="entry name" value="Methyltransf_22"/>
    <property type="match status" value="1"/>
</dbReference>
<dbReference type="AlphaFoldDB" id="A0A9P9A5U7"/>
<gene>
    <name evidence="3" type="ORF">F5X68DRAFT_245718</name>
</gene>
<reference evidence="3" key="1">
    <citation type="journal article" date="2021" name="Nat. Commun.">
        <title>Genetic determinants of endophytism in the Arabidopsis root mycobiome.</title>
        <authorList>
            <person name="Mesny F."/>
            <person name="Miyauchi S."/>
            <person name="Thiergart T."/>
            <person name="Pickel B."/>
            <person name="Atanasova L."/>
            <person name="Karlsson M."/>
            <person name="Huettel B."/>
            <person name="Barry K.W."/>
            <person name="Haridas S."/>
            <person name="Chen C."/>
            <person name="Bauer D."/>
            <person name="Andreopoulos W."/>
            <person name="Pangilinan J."/>
            <person name="LaButti K."/>
            <person name="Riley R."/>
            <person name="Lipzen A."/>
            <person name="Clum A."/>
            <person name="Drula E."/>
            <person name="Henrissat B."/>
            <person name="Kohler A."/>
            <person name="Grigoriev I.V."/>
            <person name="Martin F.M."/>
            <person name="Hacquard S."/>
        </authorList>
    </citation>
    <scope>NUCLEOTIDE SEQUENCE</scope>
    <source>
        <strain evidence="3">MPI-SDFR-AT-0117</strain>
    </source>
</reference>
<keyword evidence="3" id="KW-0489">Methyltransferase</keyword>
<dbReference type="InterPro" id="IPR026913">
    <property type="entry name" value="METTL24"/>
</dbReference>
<keyword evidence="1" id="KW-0472">Membrane</keyword>
<dbReference type="Proteomes" id="UP000770015">
    <property type="component" value="Unassembled WGS sequence"/>
</dbReference>
<dbReference type="EMBL" id="JAGSXJ010000022">
    <property type="protein sequence ID" value="KAH6677915.1"/>
    <property type="molecule type" value="Genomic_DNA"/>
</dbReference>
<dbReference type="GO" id="GO:0008168">
    <property type="term" value="F:methyltransferase activity"/>
    <property type="evidence" value="ECO:0007669"/>
    <property type="project" value="UniProtKB-KW"/>
</dbReference>
<sequence>MEVAPKLNRRVIQALWAAAVIVFIGAAFHMSAPAKEWAETKASTISNIVSSFQGGEKAMRKWMERSEANWAKTVRDRHQMIAADYPGDEQMPTFPAQDPASYKKHPYTVWDFMPATYSCPWHMERVGRMGDGGKWVCGMERYEEFPANRECVVYSFGVRDESSFEQEILSRTNCVVWAYDFTVVDFGEQLDARHRDRAHFEQVGIAGKTDTTKEPPFYSIVDLMKKNGHTYIDILKMDIEEAEFDAMDGITEIFNNGDQLPIGQLLMEMHIYARRLPNAVLEWWERLESRGLRPAWTEPNLLAVTLKIGPVMAEYTMVNVQDENSVIFKSL</sequence>
<dbReference type="GO" id="GO:0032259">
    <property type="term" value="P:methylation"/>
    <property type="evidence" value="ECO:0007669"/>
    <property type="project" value="UniProtKB-KW"/>
</dbReference>
<keyword evidence="1" id="KW-1133">Transmembrane helix</keyword>
<proteinExistence type="predicted"/>
<dbReference type="PANTHER" id="PTHR32026:SF10">
    <property type="entry name" value="METHYLTRANSFERASE-LIKE PROTEIN 24-RELATED"/>
    <property type="match status" value="1"/>
</dbReference>
<dbReference type="OrthoDB" id="10006218at2759"/>
<dbReference type="PANTHER" id="PTHR32026">
    <property type="entry name" value="METHYLTRANSFERASE-LIKE PROTEIN 24"/>
    <property type="match status" value="1"/>
</dbReference>
<comment type="caution">
    <text evidence="3">The sequence shown here is derived from an EMBL/GenBank/DDBJ whole genome shotgun (WGS) entry which is preliminary data.</text>
</comment>
<feature type="transmembrane region" description="Helical" evidence="1">
    <location>
        <begin position="12"/>
        <end position="32"/>
    </location>
</feature>
<keyword evidence="4" id="KW-1185">Reference proteome</keyword>
<evidence type="ECO:0000256" key="1">
    <source>
        <dbReference type="SAM" id="Phobius"/>
    </source>
</evidence>
<evidence type="ECO:0000259" key="2">
    <source>
        <dbReference type="Pfam" id="PF13383"/>
    </source>
</evidence>
<protein>
    <submittedName>
        <fullName evidence="3">Methyltransferase domain-containing protein</fullName>
    </submittedName>
</protein>
<accession>A0A9P9A5U7</accession>
<keyword evidence="3" id="KW-0808">Transferase</keyword>